<reference evidence="11 12" key="1">
    <citation type="journal article" date="2011" name="Nature">
        <title>A high-resolution map of human evolutionary constraint using 29 mammals.</title>
        <authorList>
            <person name="Lindblad-Toh K."/>
            <person name="Garber M."/>
            <person name="Zuk O."/>
            <person name="Lin M.F."/>
            <person name="Parker B.J."/>
            <person name="Washietl S."/>
            <person name="Kheradpour P."/>
            <person name="Ernst J."/>
            <person name="Jordan G."/>
            <person name="Mauceli E."/>
            <person name="Ward L.D."/>
            <person name="Lowe C.B."/>
            <person name="Holloway A.K."/>
            <person name="Clamp M."/>
            <person name="Gnerre S."/>
            <person name="Alfoldi J."/>
            <person name="Beal K."/>
            <person name="Chang J."/>
            <person name="Clawson H."/>
            <person name="Cuff J."/>
            <person name="Di Palma F."/>
            <person name="Fitzgerald S."/>
            <person name="Flicek P."/>
            <person name="Guttman M."/>
            <person name="Hubisz M.J."/>
            <person name="Jaffe D.B."/>
            <person name="Jungreis I."/>
            <person name="Kent W.J."/>
            <person name="Kostka D."/>
            <person name="Lara M."/>
            <person name="Martins A.L."/>
            <person name="Massingham T."/>
            <person name="Moltke I."/>
            <person name="Raney B.J."/>
            <person name="Rasmussen M.D."/>
            <person name="Robinson J."/>
            <person name="Stark A."/>
            <person name="Vilella A.J."/>
            <person name="Wen J."/>
            <person name="Xie X."/>
            <person name="Zody M.C."/>
            <person name="Baldwin J."/>
            <person name="Bloom T."/>
            <person name="Chin C.W."/>
            <person name="Heiman D."/>
            <person name="Nicol R."/>
            <person name="Nusbaum C."/>
            <person name="Young S."/>
            <person name="Wilkinson J."/>
            <person name="Worley K.C."/>
            <person name="Kovar C.L."/>
            <person name="Muzny D.M."/>
            <person name="Gibbs R.A."/>
            <person name="Cree A."/>
            <person name="Dihn H.H."/>
            <person name="Fowler G."/>
            <person name="Jhangiani S."/>
            <person name="Joshi V."/>
            <person name="Lee S."/>
            <person name="Lewis L.R."/>
            <person name="Nazareth L.V."/>
            <person name="Okwuonu G."/>
            <person name="Santibanez J."/>
            <person name="Warren W.C."/>
            <person name="Mardis E.R."/>
            <person name="Weinstock G.M."/>
            <person name="Wilson R.K."/>
            <person name="Delehaunty K."/>
            <person name="Dooling D."/>
            <person name="Fronik C."/>
            <person name="Fulton L."/>
            <person name="Fulton B."/>
            <person name="Graves T."/>
            <person name="Minx P."/>
            <person name="Sodergren E."/>
            <person name="Birney E."/>
            <person name="Margulies E.H."/>
            <person name="Herrero J."/>
            <person name="Green E.D."/>
            <person name="Haussler D."/>
            <person name="Siepel A."/>
            <person name="Goldman N."/>
            <person name="Pollard K.S."/>
            <person name="Pedersen J.S."/>
            <person name="Lander E.S."/>
            <person name="Kellis M."/>
        </authorList>
    </citation>
    <scope>NUCLEOTIDE SEQUENCE [LARGE SCALE GENOMIC DNA]</scope>
    <source>
        <strain evidence="11 12">Thorbecke inbred</strain>
    </source>
</reference>
<evidence type="ECO:0000256" key="4">
    <source>
        <dbReference type="ARBA" id="ARBA00022679"/>
    </source>
</evidence>
<sequence length="388" mass="41832">MRVPACAGAGPLGGQPPRVPACPLVREAWPSSQSQRVAAGGHLLATLAFGAGALACRLRLPRSPPPHPDPRWLCFGPRPPCPSARSIRSVMQKYLEDRGEVTFEKIFSQKLGYLLFRDFCLNHLEEARPLVEFYEEVRWACPGRGRGRPGGLTRPPHPQIRKYEKLETEEERVARSREIFDSYIMKELLACSHVSGPGRPAGGRGRARPCEGSRPPLSPQPFSKSATEHVQGHLVKKQVPPDLFQVCAGLRGRGWACPPNPEGQSPTPAPPVALHRRDLPKPPRGCVPEVHREVSGGLAWEGGAGASLGAVSIRRSTPSWGAGGVGGVQLDAGHSICPAQWALAGGAGTGGWAPSRPWWQEVLGGRPPELIWSRQEPTAQLCGPGRGR</sequence>
<dbReference type="Proteomes" id="UP000001811">
    <property type="component" value="Chromosome 1"/>
</dbReference>
<evidence type="ECO:0000313" key="11">
    <source>
        <dbReference type="Ensembl" id="ENSOCUP00000039917.1"/>
    </source>
</evidence>
<dbReference type="GO" id="GO:0002026">
    <property type="term" value="P:regulation of the force of heart contraction"/>
    <property type="evidence" value="ECO:0007669"/>
    <property type="project" value="TreeGrafter"/>
</dbReference>
<evidence type="ECO:0000259" key="10">
    <source>
        <dbReference type="PROSITE" id="PS50132"/>
    </source>
</evidence>
<dbReference type="Bgee" id="ENSOCUG00000038516">
    <property type="expression patterns" value="Expressed in frontal cortex and 17 other cell types or tissues"/>
</dbReference>
<dbReference type="GO" id="GO:0001664">
    <property type="term" value="F:G protein-coupled receptor binding"/>
    <property type="evidence" value="ECO:0007669"/>
    <property type="project" value="TreeGrafter"/>
</dbReference>
<keyword evidence="5" id="KW-0547">Nucleotide-binding</keyword>
<evidence type="ECO:0000256" key="9">
    <source>
        <dbReference type="SAM" id="MobiDB-lite"/>
    </source>
</evidence>
<dbReference type="EMBL" id="AAGW02071556">
    <property type="status" value="NOT_ANNOTATED_CDS"/>
    <property type="molecule type" value="Genomic_DNA"/>
</dbReference>
<organism evidence="11 12">
    <name type="scientific">Oryctolagus cuniculus</name>
    <name type="common">Rabbit</name>
    <dbReference type="NCBI Taxonomy" id="9986"/>
    <lineage>
        <taxon>Eukaryota</taxon>
        <taxon>Metazoa</taxon>
        <taxon>Chordata</taxon>
        <taxon>Craniata</taxon>
        <taxon>Vertebrata</taxon>
        <taxon>Euteleostomi</taxon>
        <taxon>Mammalia</taxon>
        <taxon>Eutheria</taxon>
        <taxon>Euarchontoglires</taxon>
        <taxon>Glires</taxon>
        <taxon>Lagomorpha</taxon>
        <taxon>Leporidae</taxon>
        <taxon>Oryctolagus</taxon>
    </lineage>
</organism>
<keyword evidence="7" id="KW-0067">ATP-binding</keyword>
<dbReference type="InterPro" id="IPR044926">
    <property type="entry name" value="RGS_subdomain_2"/>
</dbReference>
<keyword evidence="2" id="KW-0723">Serine/threonine-protein kinase</keyword>
<dbReference type="Ensembl" id="ENSOCUT00000042466.1">
    <property type="protein sequence ID" value="ENSOCUP00000039917.1"/>
    <property type="gene ID" value="ENSOCUG00000038516.1"/>
</dbReference>
<dbReference type="InterPro" id="IPR036305">
    <property type="entry name" value="RGS_sf"/>
</dbReference>
<dbReference type="InParanoid" id="A0A5F9D1C3"/>
<accession>A0A5F9D1C3</accession>
<proteinExistence type="predicted"/>
<dbReference type="PANTHER" id="PTHR24355">
    <property type="entry name" value="G PROTEIN-COUPLED RECEPTOR KINASE/RIBOSOMAL PROTEIN S6 KINASE"/>
    <property type="match status" value="1"/>
</dbReference>
<dbReference type="GO" id="GO:0007186">
    <property type="term" value="P:G protein-coupled receptor signaling pathway"/>
    <property type="evidence" value="ECO:0007669"/>
    <property type="project" value="TreeGrafter"/>
</dbReference>
<reference evidence="11" key="3">
    <citation type="submission" date="2025-09" db="UniProtKB">
        <authorList>
            <consortium name="Ensembl"/>
        </authorList>
    </citation>
    <scope>IDENTIFICATION</scope>
    <source>
        <strain evidence="11">Thorbecke</strain>
    </source>
</reference>
<keyword evidence="3" id="KW-0597">Phosphoprotein</keyword>
<dbReference type="PANTHER" id="PTHR24355:SF22">
    <property type="entry name" value="BETA-ADRENERGIC RECEPTOR KINASE 1"/>
    <property type="match status" value="1"/>
</dbReference>
<keyword evidence="12" id="KW-1185">Reference proteome</keyword>
<keyword evidence="6" id="KW-0418">Kinase</keyword>
<protein>
    <recommendedName>
        <fullName evidence="10">RGS domain-containing protein</fullName>
    </recommendedName>
</protein>
<reference evidence="11" key="2">
    <citation type="submission" date="2025-08" db="UniProtKB">
        <authorList>
            <consortium name="Ensembl"/>
        </authorList>
    </citation>
    <scope>IDENTIFICATION</scope>
    <source>
        <strain evidence="11">Thorbecke</strain>
    </source>
</reference>
<keyword evidence="4" id="KW-0808">Transferase</keyword>
<dbReference type="GO" id="GO:0004703">
    <property type="term" value="F:G protein-coupled receptor kinase activity"/>
    <property type="evidence" value="ECO:0007669"/>
    <property type="project" value="TreeGrafter"/>
</dbReference>
<evidence type="ECO:0000256" key="3">
    <source>
        <dbReference type="ARBA" id="ARBA00022553"/>
    </source>
</evidence>
<feature type="region of interest" description="Disordered" evidence="9">
    <location>
        <begin position="196"/>
        <end position="224"/>
    </location>
</feature>
<dbReference type="SUPFAM" id="SSF48097">
    <property type="entry name" value="Regulator of G-protein signaling, RGS"/>
    <property type="match status" value="1"/>
</dbReference>
<dbReference type="Gene3D" id="1.10.287.1270">
    <property type="match status" value="1"/>
</dbReference>
<keyword evidence="8" id="KW-0472">Membrane</keyword>
<evidence type="ECO:0000256" key="1">
    <source>
        <dbReference type="ARBA" id="ARBA00004370"/>
    </source>
</evidence>
<dbReference type="GeneTree" id="ENSGT00940000161626"/>
<name>A0A5F9D1C3_RABIT</name>
<dbReference type="GO" id="GO:0005524">
    <property type="term" value="F:ATP binding"/>
    <property type="evidence" value="ECO:0007669"/>
    <property type="project" value="UniProtKB-KW"/>
</dbReference>
<evidence type="ECO:0000256" key="5">
    <source>
        <dbReference type="ARBA" id="ARBA00022741"/>
    </source>
</evidence>
<dbReference type="Gene3D" id="1.10.167.10">
    <property type="entry name" value="Regulator of G-protein Signalling 4, domain 2"/>
    <property type="match status" value="1"/>
</dbReference>
<dbReference type="SMR" id="A0A5F9D1C3"/>
<evidence type="ECO:0000256" key="8">
    <source>
        <dbReference type="ARBA" id="ARBA00023136"/>
    </source>
</evidence>
<dbReference type="GO" id="GO:0016020">
    <property type="term" value="C:membrane"/>
    <property type="evidence" value="ECO:0007669"/>
    <property type="project" value="UniProtKB-SubCell"/>
</dbReference>
<dbReference type="GO" id="GO:0002029">
    <property type="term" value="P:desensitization of G protein-coupled receptor signaling pathway"/>
    <property type="evidence" value="ECO:0007669"/>
    <property type="project" value="TreeGrafter"/>
</dbReference>
<feature type="domain" description="RGS" evidence="10">
    <location>
        <begin position="102"/>
        <end position="245"/>
    </location>
</feature>
<dbReference type="PROSITE" id="PS50132">
    <property type="entry name" value="RGS"/>
    <property type="match status" value="1"/>
</dbReference>
<dbReference type="STRING" id="9986.ENSOCUP00000039917"/>
<evidence type="ECO:0000256" key="6">
    <source>
        <dbReference type="ARBA" id="ARBA00022777"/>
    </source>
</evidence>
<evidence type="ECO:0000313" key="12">
    <source>
        <dbReference type="Proteomes" id="UP000001811"/>
    </source>
</evidence>
<dbReference type="AlphaFoldDB" id="A0A5F9D1C3"/>
<evidence type="ECO:0000256" key="2">
    <source>
        <dbReference type="ARBA" id="ARBA00022527"/>
    </source>
</evidence>
<dbReference type="InterPro" id="IPR016137">
    <property type="entry name" value="RGS"/>
</dbReference>
<comment type="subcellular location">
    <subcellularLocation>
        <location evidence="1">Membrane</location>
    </subcellularLocation>
</comment>
<dbReference type="EMBL" id="AAGW02071555">
    <property type="status" value="NOT_ANNOTATED_CDS"/>
    <property type="molecule type" value="Genomic_DNA"/>
</dbReference>
<evidence type="ECO:0000256" key="7">
    <source>
        <dbReference type="ARBA" id="ARBA00022840"/>
    </source>
</evidence>